<dbReference type="EMBL" id="CP002961">
    <property type="protein sequence ID" value="AFK05181.1"/>
    <property type="molecule type" value="Genomic_DNA"/>
</dbReference>
<evidence type="ECO:0000313" key="2">
    <source>
        <dbReference type="Proteomes" id="UP000002875"/>
    </source>
</evidence>
<dbReference type="Gene3D" id="3.40.1460.10">
    <property type="entry name" value="Nuclease A inhibitor-like"/>
    <property type="match status" value="1"/>
</dbReference>
<organism evidence="1 2">
    <name type="scientific">Emticicia oligotrophica (strain DSM 17448 / CIP 109782 / MTCC 6937 / GPTSA100-15)</name>
    <dbReference type="NCBI Taxonomy" id="929562"/>
    <lineage>
        <taxon>Bacteria</taxon>
        <taxon>Pseudomonadati</taxon>
        <taxon>Bacteroidota</taxon>
        <taxon>Cytophagia</taxon>
        <taxon>Cytophagales</taxon>
        <taxon>Leadbetterellaceae</taxon>
        <taxon>Emticicia</taxon>
    </lineage>
</organism>
<protein>
    <submittedName>
        <fullName evidence="1">Nuclease A inhibitor family protein</fullName>
    </submittedName>
</protein>
<keyword evidence="2" id="KW-1185">Reference proteome</keyword>
<accession>A0ABM5N6U3</accession>
<sequence length="141" mass="16450">MSENVLNSEKTFVESLTTAVEGLFYPSESDEKIKVIDWQADNPSPFDLMLFRKYIGVIPSTRVEGLPWEKFFEGILQEKEWWTEFEKERAAAFQRVKDLIVANLINLEFFKVGSRVEFELYLIGQDKDCKWKGLKTLAVET</sequence>
<dbReference type="RefSeq" id="WP_015030869.1">
    <property type="nucleotide sequence ID" value="NC_018748.1"/>
</dbReference>
<name>A0ABM5N6U3_EMTOG</name>
<proteinExistence type="predicted"/>
<reference evidence="1 2" key="1">
    <citation type="submission" date="2011-07" db="EMBL/GenBank/DDBJ databases">
        <title>The complete genome of chromosome of Emticicia oligotrophica DSM 17448.</title>
        <authorList>
            <consortium name="US DOE Joint Genome Institute (JGI-PGF)"/>
            <person name="Lucas S."/>
            <person name="Han J."/>
            <person name="Lapidus A."/>
            <person name="Bruce D."/>
            <person name="Goodwin L."/>
            <person name="Pitluck S."/>
            <person name="Peters L."/>
            <person name="Kyrpides N."/>
            <person name="Mavromatis K."/>
            <person name="Ivanova N."/>
            <person name="Ovchinnikova G."/>
            <person name="Teshima H."/>
            <person name="Detter J.C."/>
            <person name="Tapia R."/>
            <person name="Han C."/>
            <person name="Land M."/>
            <person name="Hauser L."/>
            <person name="Markowitz V."/>
            <person name="Cheng J.-F."/>
            <person name="Hugenholtz P."/>
            <person name="Woyke T."/>
            <person name="Wu D."/>
            <person name="Tindall B."/>
            <person name="Pomrenke H."/>
            <person name="Brambilla E."/>
            <person name="Klenk H.-P."/>
            <person name="Eisen J.A."/>
        </authorList>
    </citation>
    <scope>NUCLEOTIDE SEQUENCE [LARGE SCALE GENOMIC DNA]</scope>
    <source>
        <strain evidence="1 2">DSM 17448</strain>
    </source>
</reference>
<dbReference type="Proteomes" id="UP000002875">
    <property type="component" value="Chromosome"/>
</dbReference>
<evidence type="ECO:0000313" key="1">
    <source>
        <dbReference type="EMBL" id="AFK05181.1"/>
    </source>
</evidence>
<dbReference type="InterPro" id="IPR036587">
    <property type="entry name" value="NucleaseA_inhib-like_sf"/>
</dbReference>
<dbReference type="InterPro" id="IPR012489">
    <property type="entry name" value="NucleaseA_inhib-like"/>
</dbReference>
<dbReference type="Pfam" id="PF07924">
    <property type="entry name" value="NuiA"/>
    <property type="match status" value="1"/>
</dbReference>
<dbReference type="SUPFAM" id="SSF82602">
    <property type="entry name" value="Nuclease A inhibitor (NuiA)"/>
    <property type="match status" value="1"/>
</dbReference>
<gene>
    <name evidence="1" type="ordered locus">Emtol_4056</name>
</gene>